<dbReference type="SMART" id="SM00633">
    <property type="entry name" value="Glyco_10"/>
    <property type="match status" value="1"/>
</dbReference>
<evidence type="ECO:0000256" key="3">
    <source>
        <dbReference type="ARBA" id="ARBA00023277"/>
    </source>
</evidence>
<dbReference type="InterPro" id="IPR008979">
    <property type="entry name" value="Galactose-bd-like_sf"/>
</dbReference>
<reference evidence="6 7" key="1">
    <citation type="journal article" date="2015" name="Proc. Natl. Acad. Sci. U.S.A.">
        <title>The resurrection genome of Boea hygrometrica: A blueprint for survival of dehydration.</title>
        <authorList>
            <person name="Xiao L."/>
            <person name="Yang G."/>
            <person name="Zhang L."/>
            <person name="Yang X."/>
            <person name="Zhao S."/>
            <person name="Ji Z."/>
            <person name="Zhou Q."/>
            <person name="Hu M."/>
            <person name="Wang Y."/>
            <person name="Chen M."/>
            <person name="Xu Y."/>
            <person name="Jin H."/>
            <person name="Xiao X."/>
            <person name="Hu G."/>
            <person name="Bao F."/>
            <person name="Hu Y."/>
            <person name="Wan P."/>
            <person name="Li L."/>
            <person name="Deng X."/>
            <person name="Kuang T."/>
            <person name="Xiang C."/>
            <person name="Zhu J.K."/>
            <person name="Oliver M.J."/>
            <person name="He Y."/>
        </authorList>
    </citation>
    <scope>NUCLEOTIDE SEQUENCE [LARGE SCALE GENOMIC DNA]</scope>
    <source>
        <strain evidence="7">cv. XS01</strain>
    </source>
</reference>
<proteinExistence type="inferred from homology"/>
<protein>
    <recommendedName>
        <fullName evidence="5">GH10 domain-containing protein</fullName>
    </recommendedName>
</protein>
<sequence length="572" mass="65395">MPHYGRTTTHTQLRQATSYPYCLKTPLKPQYDGGIVVNPELSQGLTGWKGYGKARIRIGVADEDGNKYITAAATDLAASAHLNVSFHSFAQDFHLDKDMLYSFSAWLRVREGEAHIKARIQPKYSNVSIIIGRVEAREGCWSMLKGGFIVDVSGPATLYFESDLAIAEIWGDSISLQPFTYEEWRSHQNETIEKVRKTKVKLQVVDKMGRPVHNAKVSIKQIEPHFPVGTAITEHILNTTAYQNWFLPRFRYAVFSRDLKWQAVEKVRGVINYTVPDRLLEFVKEHKVKVRGHTILWENPDKLPPWVQNLTENSEYFQAAVNMRVESVVNRYKGQFIHWDVLNENMHFSFFEDKLGPDTLVNLFKKVHEIDPETTLFLNEYFTIEKALDKAASPPLYLKTIAELRQKGFSGTIGIGLQTHLTWLSLPYMRASLDVLASTKLPVWVTELDVSVYSPDRVWALDNAMREVHSHPTVQGMLVWGDWHPQPKGCWRMCFTDDNFKNLDTGDKLDKFLNEVKHGDGVHGTTDSNGYFEASLFHGEYEAHLENSKLGSERFLVLPTLEPQDPVILEVV</sequence>
<comment type="similarity">
    <text evidence="1">Belongs to the glycosyl hydrolase 10 (cellulase F) family.</text>
</comment>
<dbReference type="Gene3D" id="3.20.20.80">
    <property type="entry name" value="Glycosidases"/>
    <property type="match status" value="1"/>
</dbReference>
<dbReference type="Pfam" id="PF00331">
    <property type="entry name" value="Glyco_hydro_10"/>
    <property type="match status" value="1"/>
</dbReference>
<feature type="domain" description="GH10" evidence="5">
    <location>
        <begin position="213"/>
        <end position="512"/>
    </location>
</feature>
<dbReference type="SUPFAM" id="SSF51445">
    <property type="entry name" value="(Trans)glycosidases"/>
    <property type="match status" value="1"/>
</dbReference>
<dbReference type="EMBL" id="KQ988979">
    <property type="protein sequence ID" value="KZV55283.1"/>
    <property type="molecule type" value="Genomic_DNA"/>
</dbReference>
<keyword evidence="2" id="KW-0378">Hydrolase</keyword>
<name>A0A2Z7D6Z4_9LAMI</name>
<gene>
    <name evidence="6" type="ORF">F511_06760</name>
</gene>
<dbReference type="SUPFAM" id="SSF49785">
    <property type="entry name" value="Galactose-binding domain-like"/>
    <property type="match status" value="1"/>
</dbReference>
<dbReference type="PANTHER" id="PTHR31490">
    <property type="entry name" value="GLYCOSYL HYDROLASE"/>
    <property type="match status" value="1"/>
</dbReference>
<dbReference type="PROSITE" id="PS51760">
    <property type="entry name" value="GH10_2"/>
    <property type="match status" value="1"/>
</dbReference>
<keyword evidence="4" id="KW-0624">Polysaccharide degradation</keyword>
<keyword evidence="3" id="KW-0119">Carbohydrate metabolism</keyword>
<evidence type="ECO:0000256" key="4">
    <source>
        <dbReference type="ARBA" id="ARBA00023326"/>
    </source>
</evidence>
<dbReference type="GO" id="GO:0031176">
    <property type="term" value="F:endo-1,4-beta-xylanase activity"/>
    <property type="evidence" value="ECO:0007669"/>
    <property type="project" value="UniProtKB-ARBA"/>
</dbReference>
<keyword evidence="7" id="KW-1185">Reference proteome</keyword>
<dbReference type="GO" id="GO:0000272">
    <property type="term" value="P:polysaccharide catabolic process"/>
    <property type="evidence" value="ECO:0007669"/>
    <property type="project" value="UniProtKB-KW"/>
</dbReference>
<dbReference type="AlphaFoldDB" id="A0A2Z7D6Z4"/>
<accession>A0A2Z7D6Z4</accession>
<dbReference type="InterPro" id="IPR017853">
    <property type="entry name" value="GH"/>
</dbReference>
<dbReference type="InterPro" id="IPR044846">
    <property type="entry name" value="GH10"/>
</dbReference>
<dbReference type="Proteomes" id="UP000250235">
    <property type="component" value="Unassembled WGS sequence"/>
</dbReference>
<evidence type="ECO:0000313" key="6">
    <source>
        <dbReference type="EMBL" id="KZV55283.1"/>
    </source>
</evidence>
<evidence type="ECO:0000256" key="1">
    <source>
        <dbReference type="ARBA" id="ARBA00007495"/>
    </source>
</evidence>
<dbReference type="PANTHER" id="PTHR31490:SF2">
    <property type="entry name" value="GLYCOSYL HYDROLASE FAMILY 10 PROTEIN"/>
    <property type="match status" value="1"/>
</dbReference>
<evidence type="ECO:0000259" key="5">
    <source>
        <dbReference type="PROSITE" id="PS51760"/>
    </source>
</evidence>
<evidence type="ECO:0000313" key="7">
    <source>
        <dbReference type="Proteomes" id="UP000250235"/>
    </source>
</evidence>
<dbReference type="Gene3D" id="2.60.120.260">
    <property type="entry name" value="Galactose-binding domain-like"/>
    <property type="match status" value="1"/>
</dbReference>
<dbReference type="OrthoDB" id="3055998at2759"/>
<dbReference type="InterPro" id="IPR001000">
    <property type="entry name" value="GH10_dom"/>
</dbReference>
<evidence type="ECO:0000256" key="2">
    <source>
        <dbReference type="ARBA" id="ARBA00022801"/>
    </source>
</evidence>
<organism evidence="6 7">
    <name type="scientific">Dorcoceras hygrometricum</name>
    <dbReference type="NCBI Taxonomy" id="472368"/>
    <lineage>
        <taxon>Eukaryota</taxon>
        <taxon>Viridiplantae</taxon>
        <taxon>Streptophyta</taxon>
        <taxon>Embryophyta</taxon>
        <taxon>Tracheophyta</taxon>
        <taxon>Spermatophyta</taxon>
        <taxon>Magnoliopsida</taxon>
        <taxon>eudicotyledons</taxon>
        <taxon>Gunneridae</taxon>
        <taxon>Pentapetalae</taxon>
        <taxon>asterids</taxon>
        <taxon>lamiids</taxon>
        <taxon>Lamiales</taxon>
        <taxon>Gesneriaceae</taxon>
        <taxon>Didymocarpoideae</taxon>
        <taxon>Trichosporeae</taxon>
        <taxon>Loxocarpinae</taxon>
        <taxon>Dorcoceras</taxon>
    </lineage>
</organism>